<sequence>MTCCLYYDSFILTYITSITDILFYDKWLKKLIIEEF</sequence>
<reference evidence="2" key="1">
    <citation type="submission" date="2016-11" db="EMBL/GenBank/DDBJ databases">
        <authorList>
            <person name="Varghese N."/>
            <person name="Submissions S."/>
        </authorList>
    </citation>
    <scope>NUCLEOTIDE SEQUENCE [LARGE SCALE GENOMIC DNA]</scope>
    <source>
        <strain evidence="2">DSM 27623</strain>
    </source>
</reference>
<protein>
    <submittedName>
        <fullName evidence="1">Uncharacterized protein</fullName>
    </submittedName>
</protein>
<dbReference type="EMBL" id="FSRK01000001">
    <property type="protein sequence ID" value="SIO00374.1"/>
    <property type="molecule type" value="Genomic_DNA"/>
</dbReference>
<accession>A0A1N6FYN1</accession>
<gene>
    <name evidence="1" type="ORF">SAMN05444409_1552</name>
</gene>
<evidence type="ECO:0000313" key="2">
    <source>
        <dbReference type="Proteomes" id="UP000185207"/>
    </source>
</evidence>
<keyword evidence="2" id="KW-1185">Reference proteome</keyword>
<dbReference type="Proteomes" id="UP000185207">
    <property type="component" value="Unassembled WGS sequence"/>
</dbReference>
<proteinExistence type="predicted"/>
<organism evidence="1 2">
    <name type="scientific">Epilithonimonas zeae</name>
    <dbReference type="NCBI Taxonomy" id="1416779"/>
    <lineage>
        <taxon>Bacteria</taxon>
        <taxon>Pseudomonadati</taxon>
        <taxon>Bacteroidota</taxon>
        <taxon>Flavobacteriia</taxon>
        <taxon>Flavobacteriales</taxon>
        <taxon>Weeksellaceae</taxon>
        <taxon>Chryseobacterium group</taxon>
        <taxon>Epilithonimonas</taxon>
    </lineage>
</organism>
<evidence type="ECO:0000313" key="1">
    <source>
        <dbReference type="EMBL" id="SIO00374.1"/>
    </source>
</evidence>
<dbReference type="AlphaFoldDB" id="A0A1N6FYN1"/>
<dbReference type="STRING" id="1416779.SAMN05444409_1552"/>
<name>A0A1N6FYN1_9FLAO</name>